<dbReference type="PANTHER" id="PTHR44147">
    <property type="entry name" value="DEHYDROGENASE/REDUCTASE SDR FAMILY MEMBER 1"/>
    <property type="match status" value="1"/>
</dbReference>
<dbReference type="AlphaFoldDB" id="G8RQ43"/>
<dbReference type="Pfam" id="PF00106">
    <property type="entry name" value="adh_short"/>
    <property type="match status" value="1"/>
</dbReference>
<evidence type="ECO:0000313" key="2">
    <source>
        <dbReference type="Proteomes" id="UP000005442"/>
    </source>
</evidence>
<dbReference type="HOGENOM" id="CLU_010194_14_1_11"/>
<evidence type="ECO:0008006" key="3">
    <source>
        <dbReference type="Google" id="ProtNLM"/>
    </source>
</evidence>
<dbReference type="Gene3D" id="3.40.50.720">
    <property type="entry name" value="NAD(P)-binding Rossmann-like Domain"/>
    <property type="match status" value="1"/>
</dbReference>
<dbReference type="Proteomes" id="UP000005442">
    <property type="component" value="Chromosome"/>
</dbReference>
<dbReference type="PANTHER" id="PTHR44147:SF2">
    <property type="entry name" value="DEHYDROGENASE_REDUCTASE SDR FAMILY MEMBER 1"/>
    <property type="match status" value="1"/>
</dbReference>
<dbReference type="SUPFAM" id="SSF51735">
    <property type="entry name" value="NAD(P)-binding Rossmann-fold domains"/>
    <property type="match status" value="1"/>
</dbReference>
<dbReference type="PRINTS" id="PR00081">
    <property type="entry name" value="GDHRDH"/>
</dbReference>
<dbReference type="InterPro" id="IPR002347">
    <property type="entry name" value="SDR_fam"/>
</dbReference>
<accession>G8RQ43</accession>
<proteinExistence type="predicted"/>
<gene>
    <name evidence="1" type="ordered locus">MycrhN_4630</name>
</gene>
<sequence length="294" mass="31580">MERTRLVTRRDAPVAVVTGASRGAGLGIAHALGSHGCTVYVTGRTDGAGQSPLGGTIGETADLVTAAGGTGIAVRVDHADDEQTKALFEQVEREQGRLDILVNNAAVIRDEMMARTPFWEKPLDIIDILDVGLRSSYVATAYAAPLMVRQGHGLVVFTSAPGAAHYVFGPSYGVHKAGMDKMAADMAVDFKPFGVATVSIWMGILLTERLKNIIDSAPDKLGHMLAEAETPELTGHLIWALFNDPALMEKSGQTLIGAELAVEYGIKDDGDRQPPSYRDQHGIHPIRQFDRILR</sequence>
<name>G8RQ43_MYCRN</name>
<dbReference type="KEGG" id="mrh:MycrhN_4630"/>
<dbReference type="EMBL" id="CP003169">
    <property type="protein sequence ID" value="AEV75116.1"/>
    <property type="molecule type" value="Genomic_DNA"/>
</dbReference>
<dbReference type="eggNOG" id="COG1028">
    <property type="taxonomic scope" value="Bacteria"/>
</dbReference>
<keyword evidence="2" id="KW-1185">Reference proteome</keyword>
<dbReference type="STRING" id="710685.MycrhN_4630"/>
<reference evidence="1 2" key="1">
    <citation type="submission" date="2011-12" db="EMBL/GenBank/DDBJ databases">
        <title>Complete sequence of Mycobacterium rhodesiae NBB3.</title>
        <authorList>
            <consortium name="US DOE Joint Genome Institute"/>
            <person name="Lucas S."/>
            <person name="Han J."/>
            <person name="Lapidus A."/>
            <person name="Cheng J.-F."/>
            <person name="Goodwin L."/>
            <person name="Pitluck S."/>
            <person name="Peters L."/>
            <person name="Mikhailova N."/>
            <person name="Gu W."/>
            <person name="Detter J.C."/>
            <person name="Han C."/>
            <person name="Tapia R."/>
            <person name="Land M."/>
            <person name="Hauser L."/>
            <person name="Kyrpides N."/>
            <person name="Ivanova N."/>
            <person name="Pagani I."/>
            <person name="Mattes T."/>
            <person name="Holmes A."/>
            <person name="Rutledge P."/>
            <person name="Paulsen I."/>
            <person name="Coleman N."/>
            <person name="Woyke T."/>
        </authorList>
    </citation>
    <scope>NUCLEOTIDE SEQUENCE [LARGE SCALE GENOMIC DNA]</scope>
    <source>
        <strain evidence="1 2">NBB3</strain>
    </source>
</reference>
<dbReference type="InterPro" id="IPR036291">
    <property type="entry name" value="NAD(P)-bd_dom_sf"/>
</dbReference>
<protein>
    <recommendedName>
        <fullName evidence="3">Short-chain dehydrogenase</fullName>
    </recommendedName>
</protein>
<evidence type="ECO:0000313" key="1">
    <source>
        <dbReference type="EMBL" id="AEV75116.1"/>
    </source>
</evidence>
<organism evidence="1 2">
    <name type="scientific">Mycolicibacterium rhodesiae (strain NBB3)</name>
    <name type="common">Mycobacterium rhodesiae</name>
    <dbReference type="NCBI Taxonomy" id="710685"/>
    <lineage>
        <taxon>Bacteria</taxon>
        <taxon>Bacillati</taxon>
        <taxon>Actinomycetota</taxon>
        <taxon>Actinomycetes</taxon>
        <taxon>Mycobacteriales</taxon>
        <taxon>Mycobacteriaceae</taxon>
        <taxon>Mycolicibacterium</taxon>
    </lineage>
</organism>
<dbReference type="PATRIC" id="fig|710685.3.peg.4638"/>